<dbReference type="Proteomes" id="UP000280834">
    <property type="component" value="Unassembled WGS sequence"/>
</dbReference>
<gene>
    <name evidence="2" type="ORF">BTMF_LOCUS2038</name>
</gene>
<evidence type="ECO:0000313" key="4">
    <source>
        <dbReference type="WBParaSite" id="BTMF_0000271401-mRNA-1"/>
    </source>
</evidence>
<keyword evidence="3" id="KW-1185">Reference proteome</keyword>
<dbReference type="WBParaSite" id="BTMF_0000271401-mRNA-1">
    <property type="protein sequence ID" value="BTMF_0000271401-mRNA-1"/>
    <property type="gene ID" value="BTMF_0000271401"/>
</dbReference>
<dbReference type="EMBL" id="UZAG01001580">
    <property type="protein sequence ID" value="VDO11635.1"/>
    <property type="molecule type" value="Genomic_DNA"/>
</dbReference>
<reference evidence="2 3" key="2">
    <citation type="submission" date="2018-11" db="EMBL/GenBank/DDBJ databases">
        <authorList>
            <consortium name="Pathogen Informatics"/>
        </authorList>
    </citation>
    <scope>NUCLEOTIDE SEQUENCE [LARGE SCALE GENOMIC DNA]</scope>
</reference>
<feature type="transmembrane region" description="Helical" evidence="1">
    <location>
        <begin position="12"/>
        <end position="30"/>
    </location>
</feature>
<evidence type="ECO:0000313" key="3">
    <source>
        <dbReference type="Proteomes" id="UP000280834"/>
    </source>
</evidence>
<proteinExistence type="predicted"/>
<evidence type="ECO:0000256" key="1">
    <source>
        <dbReference type="SAM" id="Phobius"/>
    </source>
</evidence>
<dbReference type="AlphaFoldDB" id="A0A0R3Q8Q6"/>
<name>A0A0R3Q8Q6_9BILA</name>
<organism evidence="4">
    <name type="scientific">Brugia timori</name>
    <dbReference type="NCBI Taxonomy" id="42155"/>
    <lineage>
        <taxon>Eukaryota</taxon>
        <taxon>Metazoa</taxon>
        <taxon>Ecdysozoa</taxon>
        <taxon>Nematoda</taxon>
        <taxon>Chromadorea</taxon>
        <taxon>Rhabditida</taxon>
        <taxon>Spirurina</taxon>
        <taxon>Spiruromorpha</taxon>
        <taxon>Filarioidea</taxon>
        <taxon>Onchocercidae</taxon>
        <taxon>Brugia</taxon>
    </lineage>
</organism>
<accession>A0A0R3Q8Q6</accession>
<protein>
    <submittedName>
        <fullName evidence="4">ANK_REP_REGION domain-containing protein</fullName>
    </submittedName>
</protein>
<sequence>MIRQIIDNTGMKYFYCIVFFLPIFCCFNIANNKKLLMLYDVIIHTNLYPREQVMERLLESLPKRDDEHVTRNDGISAYMVRKRNNAELVNHILKNLNEVDLLGEVGR</sequence>
<keyword evidence="1" id="KW-1133">Transmembrane helix</keyword>
<evidence type="ECO:0000313" key="2">
    <source>
        <dbReference type="EMBL" id="VDO11635.1"/>
    </source>
</evidence>
<keyword evidence="1" id="KW-0472">Membrane</keyword>
<keyword evidence="1" id="KW-0812">Transmembrane</keyword>
<reference evidence="4" key="1">
    <citation type="submission" date="2017-02" db="UniProtKB">
        <authorList>
            <consortium name="WormBaseParasite"/>
        </authorList>
    </citation>
    <scope>IDENTIFICATION</scope>
</reference>